<name>A0A7C9AJE4_OPUST</name>
<proteinExistence type="predicted"/>
<evidence type="ECO:0000313" key="2">
    <source>
        <dbReference type="EMBL" id="MBA4668230.1"/>
    </source>
</evidence>
<organism evidence="2">
    <name type="scientific">Opuntia streptacantha</name>
    <name type="common">Prickly pear cactus</name>
    <name type="synonym">Opuntia cardona</name>
    <dbReference type="NCBI Taxonomy" id="393608"/>
    <lineage>
        <taxon>Eukaryota</taxon>
        <taxon>Viridiplantae</taxon>
        <taxon>Streptophyta</taxon>
        <taxon>Embryophyta</taxon>
        <taxon>Tracheophyta</taxon>
        <taxon>Spermatophyta</taxon>
        <taxon>Magnoliopsida</taxon>
        <taxon>eudicotyledons</taxon>
        <taxon>Gunneridae</taxon>
        <taxon>Pentapetalae</taxon>
        <taxon>Caryophyllales</taxon>
        <taxon>Cactineae</taxon>
        <taxon>Cactaceae</taxon>
        <taxon>Opuntioideae</taxon>
        <taxon>Opuntia</taxon>
    </lineage>
</organism>
<feature type="transmembrane region" description="Helical" evidence="1">
    <location>
        <begin position="59"/>
        <end position="76"/>
    </location>
</feature>
<dbReference type="AlphaFoldDB" id="A0A7C9AJE4"/>
<evidence type="ECO:0000256" key="1">
    <source>
        <dbReference type="SAM" id="Phobius"/>
    </source>
</evidence>
<keyword evidence="1" id="KW-0812">Transmembrane</keyword>
<reference evidence="2" key="2">
    <citation type="submission" date="2020-07" db="EMBL/GenBank/DDBJ databases">
        <authorList>
            <person name="Vera ALvarez R."/>
            <person name="Arias-Moreno D.M."/>
            <person name="Jimenez-Jacinto V."/>
            <person name="Jimenez-Bremont J.F."/>
            <person name="Swaminathan K."/>
            <person name="Moose S.P."/>
            <person name="Guerrero-Gonzalez M.L."/>
            <person name="Marino-Ramirez L."/>
            <person name="Landsman D."/>
            <person name="Rodriguez-Kessler M."/>
            <person name="Delgado-Sanchez P."/>
        </authorList>
    </citation>
    <scope>NUCLEOTIDE SEQUENCE</scope>
    <source>
        <tissue evidence="2">Cladode</tissue>
    </source>
</reference>
<accession>A0A7C9AJE4</accession>
<dbReference type="EMBL" id="GISG01238831">
    <property type="protein sequence ID" value="MBA4668230.1"/>
    <property type="molecule type" value="Transcribed_RNA"/>
</dbReference>
<keyword evidence="1" id="KW-1133">Transmembrane helix</keyword>
<keyword evidence="1" id="KW-0472">Membrane</keyword>
<reference evidence="2" key="1">
    <citation type="journal article" date="2013" name="J. Plant Res.">
        <title>Effect of fungi and light on seed germination of three Opuntia species from semiarid lands of central Mexico.</title>
        <authorList>
            <person name="Delgado-Sanchez P."/>
            <person name="Jimenez-Bremont J.F."/>
            <person name="Guerrero-Gonzalez Mde L."/>
            <person name="Flores J."/>
        </authorList>
    </citation>
    <scope>NUCLEOTIDE SEQUENCE</scope>
    <source>
        <tissue evidence="2">Cladode</tissue>
    </source>
</reference>
<sequence>MGSSCTCAARSVSPSLARFIPMGTPNNFGFGLLLLSSTLTSPAETQISLSTSLRGSKSSACFAVLVLLLVTVAWELAKVDIKANMLLHRVFMLDNSLFSCQFSLFSFSFSSIKSTLLRLLPLLL</sequence>
<protein>
    <submittedName>
        <fullName evidence="2">Uncharacterized protein</fullName>
    </submittedName>
</protein>